<comment type="caution">
    <text evidence="6">The sequence shown here is derived from an EMBL/GenBank/DDBJ whole genome shotgun (WGS) entry which is preliminary data.</text>
</comment>
<dbReference type="OrthoDB" id="200404at2759"/>
<proteinExistence type="inferred from homology"/>
<keyword evidence="4" id="KW-0009">Actin-binding</keyword>
<dbReference type="STRING" id="113226.A0A139IN05"/>
<organism evidence="6 7">
    <name type="scientific">Pseudocercospora musae</name>
    <dbReference type="NCBI Taxonomy" id="113226"/>
    <lineage>
        <taxon>Eukaryota</taxon>
        <taxon>Fungi</taxon>
        <taxon>Dikarya</taxon>
        <taxon>Ascomycota</taxon>
        <taxon>Pezizomycotina</taxon>
        <taxon>Dothideomycetes</taxon>
        <taxon>Dothideomycetidae</taxon>
        <taxon>Mycosphaerellales</taxon>
        <taxon>Mycosphaerellaceae</taxon>
        <taxon>Pseudocercospora</taxon>
    </lineage>
</organism>
<dbReference type="GO" id="GO:0044396">
    <property type="term" value="P:actin cortical patch organization"/>
    <property type="evidence" value="ECO:0007669"/>
    <property type="project" value="EnsemblFungi"/>
</dbReference>
<dbReference type="Pfam" id="PF04062">
    <property type="entry name" value="P21-Arc"/>
    <property type="match status" value="1"/>
</dbReference>
<evidence type="ECO:0000313" key="7">
    <source>
        <dbReference type="Proteomes" id="UP000073492"/>
    </source>
</evidence>
<accession>A0A139IN05</accession>
<dbReference type="GO" id="GO:0005885">
    <property type="term" value="C:Arp2/3 protein complex"/>
    <property type="evidence" value="ECO:0007669"/>
    <property type="project" value="EnsemblFungi"/>
</dbReference>
<dbReference type="SUPFAM" id="SSF69060">
    <property type="entry name" value="Arp2/3 complex 21 kDa subunit ARPC3"/>
    <property type="match status" value="1"/>
</dbReference>
<comment type="subcellular location">
    <subcellularLocation>
        <location evidence="1">Cytoplasm</location>
        <location evidence="1">Cytoskeleton</location>
    </subcellularLocation>
</comment>
<evidence type="ECO:0000256" key="4">
    <source>
        <dbReference type="ARBA" id="ARBA00023203"/>
    </source>
</evidence>
<dbReference type="GO" id="GO:0051015">
    <property type="term" value="F:actin filament binding"/>
    <property type="evidence" value="ECO:0007669"/>
    <property type="project" value="EnsemblFungi"/>
</dbReference>
<keyword evidence="7" id="KW-1185">Reference proteome</keyword>
<evidence type="ECO:0000313" key="6">
    <source>
        <dbReference type="EMBL" id="KXT16109.1"/>
    </source>
</evidence>
<evidence type="ECO:0000256" key="2">
    <source>
        <dbReference type="ARBA" id="ARBA00010856"/>
    </source>
</evidence>
<dbReference type="GO" id="GO:0007163">
    <property type="term" value="P:establishment or maintenance of cell polarity"/>
    <property type="evidence" value="ECO:0007669"/>
    <property type="project" value="EnsemblFungi"/>
</dbReference>
<evidence type="ECO:0000256" key="3">
    <source>
        <dbReference type="ARBA" id="ARBA00022490"/>
    </source>
</evidence>
<dbReference type="Proteomes" id="UP000073492">
    <property type="component" value="Unassembled WGS sequence"/>
</dbReference>
<dbReference type="GO" id="GO:0030833">
    <property type="term" value="P:regulation of actin filament polymerization"/>
    <property type="evidence" value="ECO:0007669"/>
    <property type="project" value="InterPro"/>
</dbReference>
<dbReference type="GO" id="GO:0034314">
    <property type="term" value="P:Arp2/3 complex-mediated actin nucleation"/>
    <property type="evidence" value="ECO:0007669"/>
    <property type="project" value="EnsemblFungi"/>
</dbReference>
<dbReference type="EMBL" id="LFZO01000044">
    <property type="protein sequence ID" value="KXT16109.1"/>
    <property type="molecule type" value="Genomic_DNA"/>
</dbReference>
<dbReference type="InterPro" id="IPR007204">
    <property type="entry name" value="ARPC3"/>
</dbReference>
<dbReference type="GO" id="GO:0030479">
    <property type="term" value="C:actin cortical patch"/>
    <property type="evidence" value="ECO:0007669"/>
    <property type="project" value="EnsemblFungi"/>
</dbReference>
<dbReference type="FunFam" id="1.10.1760.10:FF:000002">
    <property type="entry name" value="Actin-related protein 2/3 complex subunit 3"/>
    <property type="match status" value="1"/>
</dbReference>
<reference evidence="6 7" key="1">
    <citation type="submission" date="2015-07" db="EMBL/GenBank/DDBJ databases">
        <title>Comparative genomics of the Sigatoka disease complex on banana suggests a link between parallel evolutionary changes in Pseudocercospora fijiensis and Pseudocercospora eumusae and increased virulence on the banana host.</title>
        <authorList>
            <person name="Chang T.-C."/>
            <person name="Salvucci A."/>
            <person name="Crous P.W."/>
            <person name="Stergiopoulos I."/>
        </authorList>
    </citation>
    <scope>NUCLEOTIDE SEQUENCE [LARGE SCALE GENOMIC DNA]</scope>
    <source>
        <strain evidence="6 7">CBS 116634</strain>
    </source>
</reference>
<dbReference type="GO" id="GO:0005739">
    <property type="term" value="C:mitochondrion"/>
    <property type="evidence" value="ECO:0007669"/>
    <property type="project" value="EnsemblFungi"/>
</dbReference>
<dbReference type="AlphaFoldDB" id="A0A139IN05"/>
<evidence type="ECO:0000256" key="5">
    <source>
        <dbReference type="ARBA" id="ARBA00023212"/>
    </source>
</evidence>
<gene>
    <name evidence="6" type="ORF">AC579_5092</name>
</gene>
<keyword evidence="5" id="KW-0206">Cytoskeleton</keyword>
<evidence type="ECO:0000256" key="1">
    <source>
        <dbReference type="ARBA" id="ARBA00004245"/>
    </source>
</evidence>
<sequence length="234" mass="26774">MRPKFQFHPTSQAPKPALNATAYDITPHHYHYTHFEQSDTHSTFTMPAYHSVFLDEPKQQLIGNFALLPLRTRTRGPAQQLPALAGVTELDIEPSNESYDPLDEVLSLFRANTFFRNFEIKGPADRVLIYGILYVSEALSKIKPGTSRRDAEKAVMNSALDTNFAIPGDAGFPLNQMFEPPRDRNEAEVLRQYIMQMRQELAVRLLNRVYSDPSGLPSKWWLSFQKRKFMGKAL</sequence>
<dbReference type="Gene3D" id="1.10.1760.10">
    <property type="entry name" value="Actin-related protein 2/3 complex subunit 3"/>
    <property type="match status" value="1"/>
</dbReference>
<keyword evidence="3" id="KW-0963">Cytoplasm</keyword>
<dbReference type="PANTHER" id="PTHR12391">
    <property type="entry name" value="ARP2/3 COMPLEX 21 KD SUBUNIT"/>
    <property type="match status" value="1"/>
</dbReference>
<name>A0A139IN05_9PEZI</name>
<dbReference type="GO" id="GO:0006897">
    <property type="term" value="P:endocytosis"/>
    <property type="evidence" value="ECO:0007669"/>
    <property type="project" value="EnsemblFungi"/>
</dbReference>
<dbReference type="GO" id="GO:0051654">
    <property type="term" value="P:establishment of mitochondrion localization"/>
    <property type="evidence" value="ECO:0007669"/>
    <property type="project" value="EnsemblFungi"/>
</dbReference>
<comment type="similarity">
    <text evidence="2">Belongs to the ARPC3 family.</text>
</comment>
<evidence type="ECO:0008006" key="8">
    <source>
        <dbReference type="Google" id="ProtNLM"/>
    </source>
</evidence>
<protein>
    <recommendedName>
        <fullName evidence="8">Actin-related protein 2/3 complex subunit 3</fullName>
    </recommendedName>
</protein>
<dbReference type="InterPro" id="IPR036753">
    <property type="entry name" value="ARPC3_sf"/>
</dbReference>